<comment type="caution">
    <text evidence="2">The sequence shown here is derived from an EMBL/GenBank/DDBJ whole genome shotgun (WGS) entry which is preliminary data.</text>
</comment>
<evidence type="ECO:0000256" key="1">
    <source>
        <dbReference type="SAM" id="MobiDB-lite"/>
    </source>
</evidence>
<keyword evidence="3" id="KW-1185">Reference proteome</keyword>
<evidence type="ECO:0000313" key="2">
    <source>
        <dbReference type="EMBL" id="MFD1647161.1"/>
    </source>
</evidence>
<dbReference type="Proteomes" id="UP001597034">
    <property type="component" value="Unassembled WGS sequence"/>
</dbReference>
<reference evidence="2 3" key="1">
    <citation type="journal article" date="2019" name="Int. J. Syst. Evol. Microbiol.">
        <title>The Global Catalogue of Microorganisms (GCM) 10K type strain sequencing project: providing services to taxonomists for standard genome sequencing and annotation.</title>
        <authorList>
            <consortium name="The Broad Institute Genomics Platform"/>
            <consortium name="The Broad Institute Genome Sequencing Center for Infectious Disease"/>
            <person name="Wu L."/>
            <person name="Ma J."/>
        </authorList>
    </citation>
    <scope>NUCLEOTIDE SEQUENCE [LARGE SCALE GENOMIC DNA]</scope>
    <source>
        <strain evidence="2 3">CGMCC 1.10390</strain>
    </source>
</reference>
<dbReference type="AlphaFoldDB" id="A0ABD6DQR9"/>
<dbReference type="PROSITE" id="PS51257">
    <property type="entry name" value="PROKAR_LIPOPROTEIN"/>
    <property type="match status" value="1"/>
</dbReference>
<name>A0ABD6DQR9_9EURY</name>
<feature type="compositionally biased region" description="Acidic residues" evidence="1">
    <location>
        <begin position="54"/>
        <end position="64"/>
    </location>
</feature>
<dbReference type="InterPro" id="IPR029046">
    <property type="entry name" value="LolA/LolB/LppX"/>
</dbReference>
<feature type="region of interest" description="Disordered" evidence="1">
    <location>
        <begin position="33"/>
        <end position="64"/>
    </location>
</feature>
<organism evidence="2 3">
    <name type="scientific">Haloarchaeobius litoreus</name>
    <dbReference type="NCBI Taxonomy" id="755306"/>
    <lineage>
        <taxon>Archaea</taxon>
        <taxon>Methanobacteriati</taxon>
        <taxon>Methanobacteriota</taxon>
        <taxon>Stenosarchaea group</taxon>
        <taxon>Halobacteria</taxon>
        <taxon>Halobacteriales</taxon>
        <taxon>Halorubellaceae</taxon>
        <taxon>Haloarchaeobius</taxon>
    </lineage>
</organism>
<sequence>MQRTRALLLVVVLLATPVLAGCADQGDGRLATTAPADGTATEVSATDATTAPTDDGESAFSDAEEREIRRSALTALRGVSDVRLEGVLDQTVSTAAASQSTSATFGVTIDAEQRRLVVDQTVRTGGRTLNQTTYLLNDSLYVRSPAFEQQYGSQWVTQNVADRYDGLWRNRSALSLHTNLLNVTENLSVTGTETVRGEEAYVLSLRPSDAELAELSGVNFAGGEVHRFDATLYVSTETDRVLRSDIHVNETVTIRGQELQQVVDVQRDFVAYDQGATVTLPPEADGAVPIGGNRSVATTTRRVSA</sequence>
<evidence type="ECO:0008006" key="4">
    <source>
        <dbReference type="Google" id="ProtNLM"/>
    </source>
</evidence>
<dbReference type="EMBL" id="JBHUDO010000003">
    <property type="protein sequence ID" value="MFD1647161.1"/>
    <property type="molecule type" value="Genomic_DNA"/>
</dbReference>
<accession>A0ABD6DQR9</accession>
<dbReference type="SUPFAM" id="SSF89392">
    <property type="entry name" value="Prokaryotic lipoproteins and lipoprotein localization factors"/>
    <property type="match status" value="1"/>
</dbReference>
<evidence type="ECO:0000313" key="3">
    <source>
        <dbReference type="Proteomes" id="UP001597034"/>
    </source>
</evidence>
<dbReference type="Gene3D" id="2.50.20.20">
    <property type="match status" value="1"/>
</dbReference>
<proteinExistence type="predicted"/>
<dbReference type="RefSeq" id="WP_256400779.1">
    <property type="nucleotide sequence ID" value="NZ_JANHJR010000003.1"/>
</dbReference>
<protein>
    <recommendedName>
        <fullName evidence="4">Lipoprotein</fullName>
    </recommendedName>
</protein>
<gene>
    <name evidence="2" type="ORF">ACFSBL_15840</name>
</gene>